<dbReference type="InterPro" id="IPR001387">
    <property type="entry name" value="Cro/C1-type_HTH"/>
</dbReference>
<dbReference type="InterPro" id="IPR010982">
    <property type="entry name" value="Lambda_DNA-bd_dom_sf"/>
</dbReference>
<sequence>MAKKTAPLMPATQKLLAEFGERLKLARLRRRITAKQVAERAGMSPMTLRSLESGGPGVTIGAYLSVMQVLGIEKDLAMLGADDELGRRLQDARLVPARATPPSIPPKAGRSERGGESRAGKTNDKPPTRKESGKRSNSVVNEPSGGTYVDSHRPAVGDSRATSKNLASLLKPSSKKRKEDDKT</sequence>
<dbReference type="RefSeq" id="WP_008167777.1">
    <property type="nucleotide sequence ID" value="NZ_AGUF01000082.1"/>
</dbReference>
<dbReference type="EMBL" id="AGUF01000082">
    <property type="protein sequence ID" value="EHK63327.1"/>
    <property type="molecule type" value="Genomic_DNA"/>
</dbReference>
<dbReference type="GO" id="GO:0003677">
    <property type="term" value="F:DNA binding"/>
    <property type="evidence" value="ECO:0007669"/>
    <property type="project" value="InterPro"/>
</dbReference>
<proteinExistence type="predicted"/>
<feature type="domain" description="HTH cro/C1-type" evidence="2">
    <location>
        <begin position="23"/>
        <end position="79"/>
    </location>
</feature>
<accession>H0FE91</accession>
<dbReference type="SUPFAM" id="SSF47413">
    <property type="entry name" value="lambda repressor-like DNA-binding domains"/>
    <property type="match status" value="1"/>
</dbReference>
<dbReference type="eggNOG" id="COG1396">
    <property type="taxonomic scope" value="Bacteria"/>
</dbReference>
<reference evidence="3 4" key="1">
    <citation type="journal article" date="2012" name="J. Bacteriol.">
        <title>Genome sequence of the highly efficient arsenite-oxidizing bacterium Achromobacter arsenitoxydans SY8.</title>
        <authorList>
            <person name="Li X."/>
            <person name="Hu Y."/>
            <person name="Gong J."/>
            <person name="Lin Y."/>
            <person name="Johnstone L."/>
            <person name="Rensing C."/>
            <person name="Wang G."/>
        </authorList>
    </citation>
    <scope>NUCLEOTIDE SEQUENCE [LARGE SCALE GENOMIC DNA]</scope>
    <source>
        <strain evidence="3 4">SY8</strain>
    </source>
</reference>
<dbReference type="STRING" id="477184.KYC_25513"/>
<dbReference type="Proteomes" id="UP000003113">
    <property type="component" value="Unassembled WGS sequence"/>
</dbReference>
<evidence type="ECO:0000313" key="3">
    <source>
        <dbReference type="EMBL" id="EHK63327.1"/>
    </source>
</evidence>
<dbReference type="PROSITE" id="PS50943">
    <property type="entry name" value="HTH_CROC1"/>
    <property type="match status" value="1"/>
</dbReference>
<dbReference type="CDD" id="cd00093">
    <property type="entry name" value="HTH_XRE"/>
    <property type="match status" value="1"/>
</dbReference>
<feature type="compositionally biased region" description="Basic and acidic residues" evidence="1">
    <location>
        <begin position="109"/>
        <end position="134"/>
    </location>
</feature>
<evidence type="ECO:0000259" key="2">
    <source>
        <dbReference type="PROSITE" id="PS50943"/>
    </source>
</evidence>
<name>H0FE91_9BURK</name>
<keyword evidence="4" id="KW-1185">Reference proteome</keyword>
<organism evidence="3 4">
    <name type="scientific">Achromobacter arsenitoxydans SY8</name>
    <dbReference type="NCBI Taxonomy" id="477184"/>
    <lineage>
        <taxon>Bacteria</taxon>
        <taxon>Pseudomonadati</taxon>
        <taxon>Pseudomonadota</taxon>
        <taxon>Betaproteobacteria</taxon>
        <taxon>Burkholderiales</taxon>
        <taxon>Alcaligenaceae</taxon>
        <taxon>Achromobacter</taxon>
    </lineage>
</organism>
<dbReference type="SMART" id="SM00530">
    <property type="entry name" value="HTH_XRE"/>
    <property type="match status" value="1"/>
</dbReference>
<dbReference type="AlphaFoldDB" id="H0FE91"/>
<dbReference type="Gene3D" id="1.10.260.40">
    <property type="entry name" value="lambda repressor-like DNA-binding domains"/>
    <property type="match status" value="1"/>
</dbReference>
<evidence type="ECO:0000256" key="1">
    <source>
        <dbReference type="SAM" id="MobiDB-lite"/>
    </source>
</evidence>
<dbReference type="Pfam" id="PF13560">
    <property type="entry name" value="HTH_31"/>
    <property type="match status" value="1"/>
</dbReference>
<dbReference type="OrthoDB" id="5422231at2"/>
<comment type="caution">
    <text evidence="3">The sequence shown here is derived from an EMBL/GenBank/DDBJ whole genome shotgun (WGS) entry which is preliminary data.</text>
</comment>
<gene>
    <name evidence="3" type="ORF">KYC_25513</name>
</gene>
<feature type="region of interest" description="Disordered" evidence="1">
    <location>
        <begin position="92"/>
        <end position="183"/>
    </location>
</feature>
<protein>
    <submittedName>
        <fullName evidence="3">Transcriptional regulator</fullName>
    </submittedName>
</protein>
<evidence type="ECO:0000313" key="4">
    <source>
        <dbReference type="Proteomes" id="UP000003113"/>
    </source>
</evidence>